<dbReference type="Proteomes" id="UP001605036">
    <property type="component" value="Unassembled WGS sequence"/>
</dbReference>
<keyword evidence="1" id="KW-0812">Transmembrane</keyword>
<proteinExistence type="predicted"/>
<keyword evidence="1" id="KW-1133">Transmembrane helix</keyword>
<evidence type="ECO:0008006" key="4">
    <source>
        <dbReference type="Google" id="ProtNLM"/>
    </source>
</evidence>
<evidence type="ECO:0000313" key="3">
    <source>
        <dbReference type="Proteomes" id="UP001605036"/>
    </source>
</evidence>
<evidence type="ECO:0000313" key="2">
    <source>
        <dbReference type="EMBL" id="KAL2623642.1"/>
    </source>
</evidence>
<feature type="transmembrane region" description="Helical" evidence="1">
    <location>
        <begin position="211"/>
        <end position="230"/>
    </location>
</feature>
<accession>A0ABD1YDL2</accession>
<protein>
    <recommendedName>
        <fullName evidence="4">Transmembrane protein</fullName>
    </recommendedName>
</protein>
<dbReference type="AlphaFoldDB" id="A0ABD1YDL2"/>
<keyword evidence="3" id="KW-1185">Reference proteome</keyword>
<comment type="caution">
    <text evidence="2">The sequence shown here is derived from an EMBL/GenBank/DDBJ whole genome shotgun (WGS) entry which is preliminary data.</text>
</comment>
<reference evidence="2 3" key="1">
    <citation type="submission" date="2024-09" db="EMBL/GenBank/DDBJ databases">
        <title>Chromosome-scale assembly of Riccia fluitans.</title>
        <authorList>
            <person name="Paukszto L."/>
            <person name="Sawicki J."/>
            <person name="Karawczyk K."/>
            <person name="Piernik-Szablinska J."/>
            <person name="Szczecinska M."/>
            <person name="Mazdziarz M."/>
        </authorList>
    </citation>
    <scope>NUCLEOTIDE SEQUENCE [LARGE SCALE GENOMIC DNA]</scope>
    <source>
        <strain evidence="2">Rf_01</strain>
        <tissue evidence="2">Aerial parts of the thallus</tissue>
    </source>
</reference>
<evidence type="ECO:0000256" key="1">
    <source>
        <dbReference type="SAM" id="Phobius"/>
    </source>
</evidence>
<dbReference type="EMBL" id="JBHFFA010000006">
    <property type="protein sequence ID" value="KAL2623642.1"/>
    <property type="molecule type" value="Genomic_DNA"/>
</dbReference>
<gene>
    <name evidence="2" type="ORF">R1flu_003847</name>
</gene>
<sequence length="295" mass="32270">MPVAHPGGCRLLGSTGAMAGSSQFFTTLAVPHEVQLGCERRGSTTQRSDYVARGGTCQGQRLASIGLASACDFYEVSAIETRGPFPPSLIRNFLRAARSAGDVIKHSPRFNPLWILSLEPTELTPGWNSGGELSKNRVLAGGLRRSALPQWKDGASASDSANVCYSVFGSNLHDCLEGDEGALISQVGRDSQGVAQHDFPPPWELDEFVKAGFGVSALVHYFIIFMFLLVRHRSHFPECYLFRPSLHRLCWTPSMLDPVRTFGLSVVPLWFPRAFLVCHVAALVLLRPPSYAPTR</sequence>
<keyword evidence="1" id="KW-0472">Membrane</keyword>
<organism evidence="2 3">
    <name type="scientific">Riccia fluitans</name>
    <dbReference type="NCBI Taxonomy" id="41844"/>
    <lineage>
        <taxon>Eukaryota</taxon>
        <taxon>Viridiplantae</taxon>
        <taxon>Streptophyta</taxon>
        <taxon>Embryophyta</taxon>
        <taxon>Marchantiophyta</taxon>
        <taxon>Marchantiopsida</taxon>
        <taxon>Marchantiidae</taxon>
        <taxon>Marchantiales</taxon>
        <taxon>Ricciaceae</taxon>
        <taxon>Riccia</taxon>
    </lineage>
</organism>
<name>A0ABD1YDL2_9MARC</name>